<evidence type="ECO:0008006" key="3">
    <source>
        <dbReference type="Google" id="ProtNLM"/>
    </source>
</evidence>
<protein>
    <recommendedName>
        <fullName evidence="3">Four helix bundle protein</fullName>
    </recommendedName>
</protein>
<organism evidence="1 2">
    <name type="scientific">Capnocytophaga canis</name>
    <dbReference type="NCBI Taxonomy" id="1848903"/>
    <lineage>
        <taxon>Bacteria</taxon>
        <taxon>Pseudomonadati</taxon>
        <taxon>Bacteroidota</taxon>
        <taxon>Flavobacteriia</taxon>
        <taxon>Flavobacteriales</taxon>
        <taxon>Flavobacteriaceae</taxon>
        <taxon>Capnocytophaga</taxon>
    </lineage>
</organism>
<proteinExistence type="predicted"/>
<dbReference type="Proteomes" id="UP000038200">
    <property type="component" value="Unassembled WGS sequence"/>
</dbReference>
<dbReference type="InterPro" id="IPR036583">
    <property type="entry name" value="23S_rRNA_IVS_sf"/>
</dbReference>
<dbReference type="PIRSF" id="PIRSF035652">
    <property type="entry name" value="CHP02436"/>
    <property type="match status" value="1"/>
</dbReference>
<dbReference type="NCBIfam" id="TIGR02436">
    <property type="entry name" value="four helix bundle protein"/>
    <property type="match status" value="1"/>
</dbReference>
<accession>A0A0B7ITZ7</accession>
<sequence>MVLSVKMRKDNIIQEKTFAFAVRIVNVYRYIVSEYNERVLSKQLLRCGTSIGANVEEAIGAQSDKDFLSKISIAYKETRETIYWLRLLEATDFLTEEQSISLLNDAKEIAKIIGKIQITIKNKLKT</sequence>
<evidence type="ECO:0000313" key="2">
    <source>
        <dbReference type="Proteomes" id="UP000038200"/>
    </source>
</evidence>
<reference evidence="1 2" key="1">
    <citation type="submission" date="2015-01" db="EMBL/GenBank/DDBJ databases">
        <authorList>
            <person name="Xiang T."/>
            <person name="Song Y."/>
            <person name="Huang L."/>
            <person name="Wang B."/>
            <person name="Wu P."/>
        </authorList>
    </citation>
    <scope>NUCLEOTIDE SEQUENCE [LARGE SCALE GENOMIC DNA]</scope>
    <source>
        <strain evidence="1 2">CcD93</strain>
    </source>
</reference>
<dbReference type="SUPFAM" id="SSF158446">
    <property type="entry name" value="IVS-encoded protein-like"/>
    <property type="match status" value="1"/>
</dbReference>
<dbReference type="AlphaFoldDB" id="A0A0B7ITZ7"/>
<name>A0A0B7ITZ7_9FLAO</name>
<dbReference type="Gene3D" id="1.20.1440.60">
    <property type="entry name" value="23S rRNA-intervening sequence"/>
    <property type="match status" value="1"/>
</dbReference>
<dbReference type="PANTHER" id="PTHR38471:SF2">
    <property type="entry name" value="FOUR HELIX BUNDLE PROTEIN"/>
    <property type="match status" value="1"/>
</dbReference>
<evidence type="ECO:0000313" key="1">
    <source>
        <dbReference type="EMBL" id="CEN54099.1"/>
    </source>
</evidence>
<dbReference type="Pfam" id="PF05635">
    <property type="entry name" value="23S_rRNA_IVP"/>
    <property type="match status" value="1"/>
</dbReference>
<dbReference type="InterPro" id="IPR012657">
    <property type="entry name" value="23S_rRNA-intervening_sequence"/>
</dbReference>
<dbReference type="EMBL" id="CDOL01000263">
    <property type="protein sequence ID" value="CEN54099.1"/>
    <property type="molecule type" value="Genomic_DNA"/>
</dbReference>
<dbReference type="PANTHER" id="PTHR38471">
    <property type="entry name" value="FOUR HELIX BUNDLE PROTEIN"/>
    <property type="match status" value="1"/>
</dbReference>
<gene>
    <name evidence="1" type="ORF">CCAND93_710014</name>
</gene>